<reference evidence="1 2" key="1">
    <citation type="submission" date="2021-10" db="EMBL/GenBank/DDBJ databases">
        <authorList>
            <person name="Koch H."/>
        </authorList>
    </citation>
    <scope>NUCLEOTIDE SEQUENCE [LARGE SCALE GENOMIC DNA]</scope>
    <source>
        <strain evidence="1">6680</strain>
    </source>
</reference>
<organism evidence="1 2">
    <name type="scientific">Candidatus Nitrotoga arctica</name>
    <dbReference type="NCBI Taxonomy" id="453162"/>
    <lineage>
        <taxon>Bacteria</taxon>
        <taxon>Pseudomonadati</taxon>
        <taxon>Pseudomonadota</taxon>
        <taxon>Betaproteobacteria</taxon>
        <taxon>Nitrosomonadales</taxon>
        <taxon>Gallionellaceae</taxon>
        <taxon>Candidatus Nitrotoga</taxon>
    </lineage>
</organism>
<dbReference type="EMBL" id="OU912926">
    <property type="protein sequence ID" value="CAG9931877.1"/>
    <property type="molecule type" value="Genomic_DNA"/>
</dbReference>
<sequence>MVGVRIFVYGHMAGNCCIARSYGDRTESVIPKLIDGLLADYKKSEDLVVCL</sequence>
<name>A0ABM8YWJ6_9PROT</name>
<proteinExistence type="predicted"/>
<accession>A0ABM8YWJ6</accession>
<keyword evidence="2" id="KW-1185">Reference proteome</keyword>
<evidence type="ECO:0000313" key="1">
    <source>
        <dbReference type="EMBL" id="CAG9931877.1"/>
    </source>
</evidence>
<dbReference type="Proteomes" id="UP000839052">
    <property type="component" value="Chromosome"/>
</dbReference>
<protein>
    <submittedName>
        <fullName evidence="1">Uncharacterized protein</fullName>
    </submittedName>
</protein>
<gene>
    <name evidence="1" type="ORF">NTG6680_0624</name>
</gene>
<evidence type="ECO:0000313" key="2">
    <source>
        <dbReference type="Proteomes" id="UP000839052"/>
    </source>
</evidence>